<comment type="caution">
    <text evidence="1">The sequence shown here is derived from an EMBL/GenBank/DDBJ whole genome shotgun (WGS) entry which is preliminary data.</text>
</comment>
<dbReference type="Proteomes" id="UP001221757">
    <property type="component" value="Unassembled WGS sequence"/>
</dbReference>
<dbReference type="AlphaFoldDB" id="A0AAD7DY73"/>
<dbReference type="InterPro" id="IPR027417">
    <property type="entry name" value="P-loop_NTPase"/>
</dbReference>
<dbReference type="InterPro" id="IPR040632">
    <property type="entry name" value="Sulfotransfer_4"/>
</dbReference>
<dbReference type="GO" id="GO:0016787">
    <property type="term" value="F:hydrolase activity"/>
    <property type="evidence" value="ECO:0007669"/>
    <property type="project" value="UniProtKB-KW"/>
</dbReference>
<reference evidence="1" key="1">
    <citation type="submission" date="2023-03" db="EMBL/GenBank/DDBJ databases">
        <title>Massive genome expansion in bonnet fungi (Mycena s.s.) driven by repeated elements and novel gene families across ecological guilds.</title>
        <authorList>
            <consortium name="Lawrence Berkeley National Laboratory"/>
            <person name="Harder C.B."/>
            <person name="Miyauchi S."/>
            <person name="Viragh M."/>
            <person name="Kuo A."/>
            <person name="Thoen E."/>
            <person name="Andreopoulos B."/>
            <person name="Lu D."/>
            <person name="Skrede I."/>
            <person name="Drula E."/>
            <person name="Henrissat B."/>
            <person name="Morin E."/>
            <person name="Kohler A."/>
            <person name="Barry K."/>
            <person name="LaButti K."/>
            <person name="Morin E."/>
            <person name="Salamov A."/>
            <person name="Lipzen A."/>
            <person name="Mereny Z."/>
            <person name="Hegedus B."/>
            <person name="Baldrian P."/>
            <person name="Stursova M."/>
            <person name="Weitz H."/>
            <person name="Taylor A."/>
            <person name="Grigoriev I.V."/>
            <person name="Nagy L.G."/>
            <person name="Martin F."/>
            <person name="Kauserud H."/>
        </authorList>
    </citation>
    <scope>NUCLEOTIDE SEQUENCE</scope>
    <source>
        <strain evidence="1">CBHHK067</strain>
    </source>
</reference>
<feature type="non-terminal residue" evidence="1">
    <location>
        <position position="1"/>
    </location>
</feature>
<evidence type="ECO:0000313" key="2">
    <source>
        <dbReference type="Proteomes" id="UP001221757"/>
    </source>
</evidence>
<keyword evidence="1" id="KW-0378">Hydrolase</keyword>
<protein>
    <submittedName>
        <fullName evidence="1">P-loop containing nucleoside triphosphate hydrolase protein</fullName>
    </submittedName>
</protein>
<sequence>VDRRGAERTVPMQVLVLGFPRTGTTSMLTALGMLGYHDVHHMEALFANPLEAELWTEAINARFLGRGTPYGRAEWDQLLGHCQAAVATPASIFAADLIAAYPDAKVILTNRDLDRWWKSYMESIRTTTTSRRYRLAAALDPQGLGRVAALARLVVSILLGPVVTEERSKARFVEHYNNVRKMVPKERLLEYGVKDGWAPLCAFLERDVPTVDFPRTNDTQMFIERYQT</sequence>
<proteinExistence type="predicted"/>
<keyword evidence="2" id="KW-1185">Reference proteome</keyword>
<accession>A0AAD7DY73</accession>
<gene>
    <name evidence="1" type="ORF">B0H17DRAFT_884144</name>
</gene>
<dbReference type="EMBL" id="JARKIE010000016">
    <property type="protein sequence ID" value="KAJ7701858.1"/>
    <property type="molecule type" value="Genomic_DNA"/>
</dbReference>
<evidence type="ECO:0000313" key="1">
    <source>
        <dbReference type="EMBL" id="KAJ7701858.1"/>
    </source>
</evidence>
<dbReference type="Gene3D" id="3.40.50.300">
    <property type="entry name" value="P-loop containing nucleotide triphosphate hydrolases"/>
    <property type="match status" value="1"/>
</dbReference>
<name>A0AAD7DY73_MYCRO</name>
<dbReference type="Pfam" id="PF17784">
    <property type="entry name" value="Sulfotransfer_4"/>
    <property type="match status" value="1"/>
</dbReference>
<dbReference type="PANTHER" id="PTHR36978">
    <property type="entry name" value="P-LOOP CONTAINING NUCLEOTIDE TRIPHOSPHATE HYDROLASE"/>
    <property type="match status" value="1"/>
</dbReference>
<organism evidence="1 2">
    <name type="scientific">Mycena rosella</name>
    <name type="common">Pink bonnet</name>
    <name type="synonym">Agaricus rosellus</name>
    <dbReference type="NCBI Taxonomy" id="1033263"/>
    <lineage>
        <taxon>Eukaryota</taxon>
        <taxon>Fungi</taxon>
        <taxon>Dikarya</taxon>
        <taxon>Basidiomycota</taxon>
        <taxon>Agaricomycotina</taxon>
        <taxon>Agaricomycetes</taxon>
        <taxon>Agaricomycetidae</taxon>
        <taxon>Agaricales</taxon>
        <taxon>Marasmiineae</taxon>
        <taxon>Mycenaceae</taxon>
        <taxon>Mycena</taxon>
    </lineage>
</organism>
<feature type="non-terminal residue" evidence="1">
    <location>
        <position position="228"/>
    </location>
</feature>
<dbReference type="SUPFAM" id="SSF52540">
    <property type="entry name" value="P-loop containing nucleoside triphosphate hydrolases"/>
    <property type="match status" value="1"/>
</dbReference>
<dbReference type="PANTHER" id="PTHR36978:SF4">
    <property type="entry name" value="P-LOOP CONTAINING NUCLEOSIDE TRIPHOSPHATE HYDROLASE PROTEIN"/>
    <property type="match status" value="1"/>
</dbReference>